<protein>
    <recommendedName>
        <fullName evidence="5">REJ domain-containing protein</fullName>
    </recommendedName>
</protein>
<evidence type="ECO:0000256" key="1">
    <source>
        <dbReference type="SAM" id="MobiDB-lite"/>
    </source>
</evidence>
<keyword evidence="4" id="KW-1185">Reference proteome</keyword>
<feature type="compositionally biased region" description="Low complexity" evidence="1">
    <location>
        <begin position="296"/>
        <end position="306"/>
    </location>
</feature>
<gene>
    <name evidence="3" type="ORF">PENCOP_c008G00696</name>
</gene>
<keyword evidence="2" id="KW-0812">Transmembrane</keyword>
<dbReference type="AlphaFoldDB" id="A0A1V6UJQ7"/>
<proteinExistence type="predicted"/>
<dbReference type="Proteomes" id="UP000191500">
    <property type="component" value="Unassembled WGS sequence"/>
</dbReference>
<feature type="compositionally biased region" description="Polar residues" evidence="1">
    <location>
        <begin position="161"/>
        <end position="177"/>
    </location>
</feature>
<feature type="region of interest" description="Disordered" evidence="1">
    <location>
        <begin position="231"/>
        <end position="335"/>
    </location>
</feature>
<feature type="transmembrane region" description="Helical" evidence="2">
    <location>
        <begin position="341"/>
        <end position="366"/>
    </location>
</feature>
<feature type="compositionally biased region" description="Low complexity" evidence="1">
    <location>
        <begin position="111"/>
        <end position="124"/>
    </location>
</feature>
<name>A0A1V6UJQ7_9EURO</name>
<accession>A0A1V6UJQ7</accession>
<evidence type="ECO:0008006" key="5">
    <source>
        <dbReference type="Google" id="ProtNLM"/>
    </source>
</evidence>
<keyword evidence="2" id="KW-1133">Transmembrane helix</keyword>
<reference evidence="4" key="1">
    <citation type="journal article" date="2017" name="Nat. Microbiol.">
        <title>Global analysis of biosynthetic gene clusters reveals vast potential of secondary metabolite production in Penicillium species.</title>
        <authorList>
            <person name="Nielsen J.C."/>
            <person name="Grijseels S."/>
            <person name="Prigent S."/>
            <person name="Ji B."/>
            <person name="Dainat J."/>
            <person name="Nielsen K.F."/>
            <person name="Frisvad J.C."/>
            <person name="Workman M."/>
            <person name="Nielsen J."/>
        </authorList>
    </citation>
    <scope>NUCLEOTIDE SEQUENCE [LARGE SCALE GENOMIC DNA]</scope>
    <source>
        <strain evidence="4">IBT 31321</strain>
    </source>
</reference>
<comment type="caution">
    <text evidence="3">The sequence shown here is derived from an EMBL/GenBank/DDBJ whole genome shotgun (WGS) entry which is preliminary data.</text>
</comment>
<keyword evidence="2" id="KW-0472">Membrane</keyword>
<evidence type="ECO:0000256" key="2">
    <source>
        <dbReference type="SAM" id="Phobius"/>
    </source>
</evidence>
<feature type="compositionally biased region" description="Polar residues" evidence="1">
    <location>
        <begin position="194"/>
        <end position="207"/>
    </location>
</feature>
<feature type="region of interest" description="Disordered" evidence="1">
    <location>
        <begin position="70"/>
        <end position="216"/>
    </location>
</feature>
<evidence type="ECO:0000313" key="4">
    <source>
        <dbReference type="Proteomes" id="UP000191500"/>
    </source>
</evidence>
<organism evidence="3 4">
    <name type="scientific">Penicillium coprophilum</name>
    <dbReference type="NCBI Taxonomy" id="36646"/>
    <lineage>
        <taxon>Eukaryota</taxon>
        <taxon>Fungi</taxon>
        <taxon>Dikarya</taxon>
        <taxon>Ascomycota</taxon>
        <taxon>Pezizomycotina</taxon>
        <taxon>Eurotiomycetes</taxon>
        <taxon>Eurotiomycetidae</taxon>
        <taxon>Eurotiales</taxon>
        <taxon>Aspergillaceae</taxon>
        <taxon>Penicillium</taxon>
    </lineage>
</organism>
<evidence type="ECO:0000313" key="3">
    <source>
        <dbReference type="EMBL" id="OQE38641.1"/>
    </source>
</evidence>
<dbReference type="EMBL" id="MDDG01000008">
    <property type="protein sequence ID" value="OQE38641.1"/>
    <property type="molecule type" value="Genomic_DNA"/>
</dbReference>
<feature type="compositionally biased region" description="Low complexity" evidence="1">
    <location>
        <begin position="70"/>
        <end position="81"/>
    </location>
</feature>
<sequence>MYSLRYYIDSWIDVSSQPSSSSFSSAATNEDIITTGLQVEHGELGTYQRRNRRRRLQHLAAITTAQVDYASRDASQASSSQEEYEESESESDRVFSSSNEDITRPTPPPALSARSARPSGSDAASSDDEDDTSTALGMGISPSPFVPQPNIFTHPPATSEPGWTSRRTQPSVPSTHRASPRRDSYPSPRSSRRTQYQHSPYNMISPSHHTDHDAALRASLSTLLSCAAAARGLPKNDHRPSPAPTAPSGGGHPASFRLVGASVAMGEESSDEETTSSPQYPETSPSIGAPQRHPRVPSVSSDPSVSKVKRRSSSPKDRIAASKKSRRMSMTDPTAPVSPTIMTWVISAGVVVLFSAISFSAGYMIGREVGRVEVGMMGDGVPGPRPSTGCGQEAVRGGLRKLRWGSAAAGSASLASM</sequence>